<keyword evidence="4" id="KW-1185">Reference proteome</keyword>
<dbReference type="Proteomes" id="UP000579605">
    <property type="component" value="Unassembled WGS sequence"/>
</dbReference>
<feature type="domain" description="HD/PDEase" evidence="2">
    <location>
        <begin position="29"/>
        <end position="105"/>
    </location>
</feature>
<protein>
    <recommendedName>
        <fullName evidence="2">HD/PDEase domain-containing protein</fullName>
    </recommendedName>
</protein>
<dbReference type="PANTHER" id="PTHR35569">
    <property type="entry name" value="CYANAMIDE HYDRATASE DDI2-RELATED"/>
    <property type="match status" value="1"/>
</dbReference>
<gene>
    <name evidence="3" type="ORF">F4554_003717</name>
</gene>
<dbReference type="RefSeq" id="WP_179788721.1">
    <property type="nucleotide sequence ID" value="NZ_BAAARR010000020.1"/>
</dbReference>
<accession>A0A852ZNN2</accession>
<evidence type="ECO:0000259" key="2">
    <source>
        <dbReference type="SMART" id="SM00471"/>
    </source>
</evidence>
<evidence type="ECO:0000256" key="1">
    <source>
        <dbReference type="SAM" id="MobiDB-lite"/>
    </source>
</evidence>
<evidence type="ECO:0000313" key="4">
    <source>
        <dbReference type="Proteomes" id="UP000579605"/>
    </source>
</evidence>
<dbReference type="Gene3D" id="1.10.3210.10">
    <property type="entry name" value="Hypothetical protein af1432"/>
    <property type="match status" value="1"/>
</dbReference>
<dbReference type="Pfam" id="PF01966">
    <property type="entry name" value="HD"/>
    <property type="match status" value="1"/>
</dbReference>
<sequence>MADVTFDGLAVPSNTETSDAALEMASAYFSPALLNHSVRVYLWASALGAARDIRFDPELLYVASMFHDFGLVPEFDSHTISFEKAGGHVAGVFAAGAGWPVDRREHLSQLIFRHICGDRVEESGDPQGFLLARAAGVEITGRHAEEIPSGFRADVLQRHPRLGFVEEFLTLYHDQAERKPDGPPAASIRADLDGRMAGNPLDDTSPAGD</sequence>
<dbReference type="CDD" id="cd00077">
    <property type="entry name" value="HDc"/>
    <property type="match status" value="1"/>
</dbReference>
<dbReference type="PANTHER" id="PTHR35569:SF1">
    <property type="entry name" value="CYANAMIDE HYDRATASE DDI2-RELATED"/>
    <property type="match status" value="1"/>
</dbReference>
<dbReference type="SMART" id="SM00471">
    <property type="entry name" value="HDc"/>
    <property type="match status" value="1"/>
</dbReference>
<feature type="region of interest" description="Disordered" evidence="1">
    <location>
        <begin position="175"/>
        <end position="209"/>
    </location>
</feature>
<dbReference type="SUPFAM" id="SSF109604">
    <property type="entry name" value="HD-domain/PDEase-like"/>
    <property type="match status" value="1"/>
</dbReference>
<dbReference type="InterPro" id="IPR006674">
    <property type="entry name" value="HD_domain"/>
</dbReference>
<reference evidence="3 4" key="1">
    <citation type="submission" date="2020-07" db="EMBL/GenBank/DDBJ databases">
        <title>Sequencing the genomes of 1000 actinobacteria strains.</title>
        <authorList>
            <person name="Klenk H.-P."/>
        </authorList>
    </citation>
    <scope>NUCLEOTIDE SEQUENCE [LARGE SCALE GENOMIC DNA]</scope>
    <source>
        <strain evidence="3 4">DSM 18448</strain>
    </source>
</reference>
<dbReference type="EMBL" id="JACBZH010000001">
    <property type="protein sequence ID" value="NYH91079.1"/>
    <property type="molecule type" value="Genomic_DNA"/>
</dbReference>
<organism evidence="3 4">
    <name type="scientific">Actinopolymorpha rutila</name>
    <dbReference type="NCBI Taxonomy" id="446787"/>
    <lineage>
        <taxon>Bacteria</taxon>
        <taxon>Bacillati</taxon>
        <taxon>Actinomycetota</taxon>
        <taxon>Actinomycetes</taxon>
        <taxon>Propionibacteriales</taxon>
        <taxon>Actinopolymorphaceae</taxon>
        <taxon>Actinopolymorpha</taxon>
    </lineage>
</organism>
<proteinExistence type="predicted"/>
<dbReference type="InterPro" id="IPR003607">
    <property type="entry name" value="HD/PDEase_dom"/>
</dbReference>
<name>A0A852ZNN2_9ACTN</name>
<comment type="caution">
    <text evidence="3">The sequence shown here is derived from an EMBL/GenBank/DDBJ whole genome shotgun (WGS) entry which is preliminary data.</text>
</comment>
<dbReference type="AlphaFoldDB" id="A0A852ZNN2"/>
<evidence type="ECO:0000313" key="3">
    <source>
        <dbReference type="EMBL" id="NYH91079.1"/>
    </source>
</evidence>